<organism evidence="2 3">
    <name type="scientific">Caproicibacter fermentans</name>
    <dbReference type="NCBI Taxonomy" id="2576756"/>
    <lineage>
        <taxon>Bacteria</taxon>
        <taxon>Bacillati</taxon>
        <taxon>Bacillota</taxon>
        <taxon>Clostridia</taxon>
        <taxon>Eubacteriales</taxon>
        <taxon>Acutalibacteraceae</taxon>
        <taxon>Caproicibacter</taxon>
    </lineage>
</organism>
<name>A0A7G8T8B4_9FIRM</name>
<dbReference type="Pfam" id="PF18843">
    <property type="entry name" value="LPD28"/>
    <property type="match status" value="1"/>
</dbReference>
<dbReference type="AlphaFoldDB" id="A0A7G8T8B4"/>
<dbReference type="RefSeq" id="WP_187034864.1">
    <property type="nucleotide sequence ID" value="NZ_CP060286.1"/>
</dbReference>
<evidence type="ECO:0000259" key="1">
    <source>
        <dbReference type="Pfam" id="PF18843"/>
    </source>
</evidence>
<protein>
    <recommendedName>
        <fullName evidence="1">Large polyvalent protein associated domain-containing protein</fullName>
    </recommendedName>
</protein>
<gene>
    <name evidence="2" type="ORF">HCR03_14200</name>
</gene>
<accession>A0A7G8T8B4</accession>
<proteinExistence type="predicted"/>
<dbReference type="Proteomes" id="UP000515909">
    <property type="component" value="Chromosome"/>
</dbReference>
<dbReference type="EMBL" id="CP060286">
    <property type="protein sequence ID" value="QNK39855.1"/>
    <property type="molecule type" value="Genomic_DNA"/>
</dbReference>
<dbReference type="InterPro" id="IPR040809">
    <property type="entry name" value="LPD28"/>
</dbReference>
<dbReference type="KEGG" id="cfem:HCR03_14200"/>
<evidence type="ECO:0000313" key="3">
    <source>
        <dbReference type="Proteomes" id="UP000515909"/>
    </source>
</evidence>
<feature type="domain" description="Large polyvalent protein associated" evidence="1">
    <location>
        <begin position="7"/>
        <end position="100"/>
    </location>
</feature>
<reference evidence="2 3" key="1">
    <citation type="submission" date="2020-08" db="EMBL/GenBank/DDBJ databases">
        <title>The isolate Caproiciproducens sp. 7D4C2 produces n-caproate at mildly acidic conditions from hexoses: genome and rBOX comparison with related strains and chain-elongating bacteria.</title>
        <authorList>
            <person name="Esquivel-Elizondo S."/>
            <person name="Bagci C."/>
            <person name="Temovska M."/>
            <person name="Jeon B.S."/>
            <person name="Bessarab I."/>
            <person name="Williams R.B.H."/>
            <person name="Huson D.H."/>
            <person name="Angenent L.T."/>
        </authorList>
    </citation>
    <scope>NUCLEOTIDE SEQUENCE [LARGE SCALE GENOMIC DNA]</scope>
    <source>
        <strain evidence="2 3">7D4C2</strain>
    </source>
</reference>
<sequence>MSVNAREEQYEHVELFGKPALFTNSRIDRATIPEGFHCYDLRGSDYDPGKPVTVENQVAVNHAGTVLTAEPVTIPKEGFRRLRGKLNFLGECLTLPEFCEEHGIALPPDHRKFILRPASPNEAGFFYALPEEQDAELGAIGHVRIDFGHDGNEFWHTWHPRGDESLNSPEFKTELTELVNELRETGPLKNLSAMYGYCGNRGGEIEGGWRQNYGYVIETGRYRYCLRCNPGSGDYHAYLTAFDLRAQRMNMKQESPEQKHGLTEAGKELLRNAADNTLPHSYSWFIFQDYNTPSEKLTSDLTLPEAIQLYNDIGSGNKRLGVTKDGIATVDLAITLNGEQQLSEDYTRLASFSGDPVIAEAAETLRGAIIEQTPEQGITMGGL</sequence>
<evidence type="ECO:0000313" key="2">
    <source>
        <dbReference type="EMBL" id="QNK39855.1"/>
    </source>
</evidence>